<dbReference type="STRING" id="1123282.SAMN02745823_01491"/>
<dbReference type="PANTHER" id="PTHR34276:SF1">
    <property type="entry name" value="MINI-RIBONUCLEASE 3"/>
    <property type="match status" value="1"/>
</dbReference>
<feature type="active site" evidence="6">
    <location>
        <position position="27"/>
    </location>
</feature>
<keyword evidence="6" id="KW-0694">RNA-binding</keyword>
<keyword evidence="2 6" id="KW-0698">rRNA processing</keyword>
<reference evidence="8 9" key="1">
    <citation type="submission" date="2016-11" db="EMBL/GenBank/DDBJ databases">
        <authorList>
            <person name="Jaros S."/>
            <person name="Januszkiewicz K."/>
            <person name="Wedrychowicz H."/>
        </authorList>
    </citation>
    <scope>NUCLEOTIDE SEQUENCE [LARGE SCALE GENOMIC DNA]</scope>
    <source>
        <strain evidence="8 9">DSM 10068</strain>
    </source>
</reference>
<evidence type="ECO:0000256" key="5">
    <source>
        <dbReference type="ARBA" id="ARBA00022801"/>
    </source>
</evidence>
<evidence type="ECO:0000313" key="9">
    <source>
        <dbReference type="Proteomes" id="UP000183995"/>
    </source>
</evidence>
<dbReference type="GO" id="GO:0004525">
    <property type="term" value="F:ribonuclease III activity"/>
    <property type="evidence" value="ECO:0007669"/>
    <property type="project" value="InterPro"/>
</dbReference>
<dbReference type="Proteomes" id="UP000183995">
    <property type="component" value="Unassembled WGS sequence"/>
</dbReference>
<keyword evidence="9" id="KW-1185">Reference proteome</keyword>
<comment type="subunit">
    <text evidence="6">Homodimer.</text>
</comment>
<dbReference type="EC" id="3.1.26.-" evidence="6"/>
<keyword evidence="6" id="KW-0460">Magnesium</keyword>
<evidence type="ECO:0000313" key="8">
    <source>
        <dbReference type="EMBL" id="SHH93008.1"/>
    </source>
</evidence>
<dbReference type="PANTHER" id="PTHR34276">
    <property type="entry name" value="MINI-RIBONUCLEASE 3"/>
    <property type="match status" value="1"/>
</dbReference>
<dbReference type="InterPro" id="IPR000999">
    <property type="entry name" value="RNase_III_dom"/>
</dbReference>
<keyword evidence="1 6" id="KW-0690">Ribosome biogenesis</keyword>
<keyword evidence="6" id="KW-0963">Cytoplasm</keyword>
<evidence type="ECO:0000259" key="7">
    <source>
        <dbReference type="Pfam" id="PF00636"/>
    </source>
</evidence>
<keyword evidence="6" id="KW-0699">rRNA-binding</keyword>
<evidence type="ECO:0000256" key="3">
    <source>
        <dbReference type="ARBA" id="ARBA00022722"/>
    </source>
</evidence>
<accession>A0A1M5X0F5</accession>
<organism evidence="8 9">
    <name type="scientific">Sporobacter termitidis DSM 10068</name>
    <dbReference type="NCBI Taxonomy" id="1123282"/>
    <lineage>
        <taxon>Bacteria</taxon>
        <taxon>Bacillati</taxon>
        <taxon>Bacillota</taxon>
        <taxon>Clostridia</taxon>
        <taxon>Eubacteriales</taxon>
        <taxon>Oscillospiraceae</taxon>
        <taxon>Sporobacter</taxon>
    </lineage>
</organism>
<gene>
    <name evidence="6" type="primary">mrnC</name>
    <name evidence="8" type="ORF">SAMN02745823_01491</name>
</gene>
<dbReference type="GO" id="GO:0006364">
    <property type="term" value="P:rRNA processing"/>
    <property type="evidence" value="ECO:0007669"/>
    <property type="project" value="UniProtKB-UniRule"/>
</dbReference>
<feature type="domain" description="RNase III" evidence="7">
    <location>
        <begin position="22"/>
        <end position="118"/>
    </location>
</feature>
<dbReference type="GO" id="GO:0019843">
    <property type="term" value="F:rRNA binding"/>
    <property type="evidence" value="ECO:0007669"/>
    <property type="project" value="UniProtKB-UniRule"/>
</dbReference>
<keyword evidence="4 6" id="KW-0255">Endonuclease</keyword>
<evidence type="ECO:0000256" key="1">
    <source>
        <dbReference type="ARBA" id="ARBA00022517"/>
    </source>
</evidence>
<evidence type="ECO:0000256" key="4">
    <source>
        <dbReference type="ARBA" id="ARBA00022759"/>
    </source>
</evidence>
<dbReference type="HAMAP" id="MF_01468">
    <property type="entry name" value="RNase_Mini_III"/>
    <property type="match status" value="1"/>
</dbReference>
<comment type="subcellular location">
    <subcellularLocation>
        <location evidence="6">Cytoplasm</location>
    </subcellularLocation>
</comment>
<protein>
    <recommendedName>
        <fullName evidence="6">Mini-ribonuclease 3</fullName>
        <shortName evidence="6">Mini-3</shortName>
        <shortName evidence="6">Mini-RNase 3</shortName>
        <ecNumber evidence="6">3.1.26.-</ecNumber>
    </recommendedName>
    <alternativeName>
        <fullName evidence="6">Mini-RNase III</fullName>
        <shortName evidence="6">Mini-III</shortName>
    </alternativeName>
</protein>
<dbReference type="EMBL" id="FQXV01000004">
    <property type="protein sequence ID" value="SHH93008.1"/>
    <property type="molecule type" value="Genomic_DNA"/>
</dbReference>
<dbReference type="SUPFAM" id="SSF69065">
    <property type="entry name" value="RNase III domain-like"/>
    <property type="match status" value="1"/>
</dbReference>
<dbReference type="InterPro" id="IPR008226">
    <property type="entry name" value="Mini3_fam"/>
</dbReference>
<evidence type="ECO:0000256" key="6">
    <source>
        <dbReference type="HAMAP-Rule" id="MF_01468"/>
    </source>
</evidence>
<dbReference type="Gene3D" id="1.10.1520.10">
    <property type="entry name" value="Ribonuclease III domain"/>
    <property type="match status" value="1"/>
</dbReference>
<dbReference type="RefSeq" id="WP_073077289.1">
    <property type="nucleotide sequence ID" value="NZ_FQXV01000004.1"/>
</dbReference>
<dbReference type="AlphaFoldDB" id="A0A1M5X0F5"/>
<keyword evidence="3 6" id="KW-0540">Nuclease</keyword>
<comment type="function">
    <text evidence="6">Involved in correct processing of both the 5' and 3' ends of 23S rRNA precursor. Processes 30S rRNA precursor transcript even in absence of ribonuclease 3 (Rnc); Rnc processes 30S rRNA into smaller rRNA precursors.</text>
</comment>
<dbReference type="InterPro" id="IPR036389">
    <property type="entry name" value="RNase_III_sf"/>
</dbReference>
<keyword evidence="5 6" id="KW-0378">Hydrolase</keyword>
<dbReference type="Pfam" id="PF00636">
    <property type="entry name" value="Ribonuclease_3"/>
    <property type="match status" value="1"/>
</dbReference>
<comment type="similarity">
    <text evidence="6">Belongs to the MrnC RNase family.</text>
</comment>
<evidence type="ECO:0000256" key="2">
    <source>
        <dbReference type="ARBA" id="ARBA00022552"/>
    </source>
</evidence>
<dbReference type="GO" id="GO:0005737">
    <property type="term" value="C:cytoplasm"/>
    <property type="evidence" value="ECO:0007669"/>
    <property type="project" value="UniProtKB-SubCell"/>
</dbReference>
<name>A0A1M5X0F5_9FIRM</name>
<sequence length="140" mass="15498">MADYLAVSMADDDIKNISALGLAHVGDAVYELMVRTWLCASGRATAKGLHKAAITYVSAPAQARGVQKLLPVLTEEEHAVFRRGRNTRVNSVPRNATLEEYHASTGFETLFGYLWLKNRADRLNELFEIIIGPPTRPTEV</sequence>
<comment type="cofactor">
    <cofactor evidence="6">
        <name>Mg(2+)</name>
        <dbReference type="ChEBI" id="CHEBI:18420"/>
    </cofactor>
</comment>
<dbReference type="OrthoDB" id="46571at2"/>
<proteinExistence type="inferred from homology"/>
<dbReference type="PIRSF" id="PIRSF005520">
    <property type="entry name" value="UCP005520"/>
    <property type="match status" value="1"/>
</dbReference>